<feature type="compositionally biased region" description="Basic residues" evidence="2">
    <location>
        <begin position="352"/>
        <end position="367"/>
    </location>
</feature>
<dbReference type="GO" id="GO:0060271">
    <property type="term" value="P:cilium assembly"/>
    <property type="evidence" value="ECO:0007669"/>
    <property type="project" value="TreeGrafter"/>
</dbReference>
<name>A0AAD7WC97_9TELE</name>
<evidence type="ECO:0000259" key="3">
    <source>
        <dbReference type="Pfam" id="PF12516"/>
    </source>
</evidence>
<organism evidence="4 5">
    <name type="scientific">Aldrovandia affinis</name>
    <dbReference type="NCBI Taxonomy" id="143900"/>
    <lineage>
        <taxon>Eukaryota</taxon>
        <taxon>Metazoa</taxon>
        <taxon>Chordata</taxon>
        <taxon>Craniata</taxon>
        <taxon>Vertebrata</taxon>
        <taxon>Euteleostomi</taxon>
        <taxon>Actinopterygii</taxon>
        <taxon>Neopterygii</taxon>
        <taxon>Teleostei</taxon>
        <taxon>Notacanthiformes</taxon>
        <taxon>Halosauridae</taxon>
        <taxon>Aldrovandia</taxon>
    </lineage>
</organism>
<feature type="region of interest" description="Disordered" evidence="2">
    <location>
        <begin position="629"/>
        <end position="672"/>
    </location>
</feature>
<accession>A0AAD7WC97</accession>
<dbReference type="Pfam" id="PF12516">
    <property type="entry name" value="DUF3719"/>
    <property type="match status" value="1"/>
</dbReference>
<dbReference type="GO" id="GO:0061512">
    <property type="term" value="P:protein localization to cilium"/>
    <property type="evidence" value="ECO:0007669"/>
    <property type="project" value="TreeGrafter"/>
</dbReference>
<dbReference type="AlphaFoldDB" id="A0AAD7WC97"/>
<feature type="region of interest" description="Disordered" evidence="2">
    <location>
        <begin position="407"/>
        <end position="539"/>
    </location>
</feature>
<dbReference type="Proteomes" id="UP001221898">
    <property type="component" value="Unassembled WGS sequence"/>
</dbReference>
<feature type="compositionally biased region" description="Low complexity" evidence="2">
    <location>
        <begin position="435"/>
        <end position="447"/>
    </location>
</feature>
<evidence type="ECO:0000313" key="5">
    <source>
        <dbReference type="Proteomes" id="UP001221898"/>
    </source>
</evidence>
<evidence type="ECO:0000313" key="4">
    <source>
        <dbReference type="EMBL" id="KAJ8391767.1"/>
    </source>
</evidence>
<protein>
    <recommendedName>
        <fullName evidence="3">DUF3719 domain-containing protein</fullName>
    </recommendedName>
</protein>
<feature type="domain" description="DUF3719" evidence="3">
    <location>
        <begin position="124"/>
        <end position="182"/>
    </location>
</feature>
<feature type="region of interest" description="Disordered" evidence="2">
    <location>
        <begin position="340"/>
        <end position="379"/>
    </location>
</feature>
<dbReference type="InterPro" id="IPR022194">
    <property type="entry name" value="DUF3719"/>
</dbReference>
<dbReference type="EMBL" id="JAINUG010000153">
    <property type="protein sequence ID" value="KAJ8391767.1"/>
    <property type="molecule type" value="Genomic_DNA"/>
</dbReference>
<dbReference type="PANTHER" id="PTHR31997">
    <property type="entry name" value="AGAP003710-PA"/>
    <property type="match status" value="1"/>
</dbReference>
<sequence>MISRYTRRPVSHSLEIRGLSRTSLDHHPLPEEADDDYLPQHLLHDLQEAVSTYNSSEASGASGRSRCPTVATGDTGRSWSGINSYTGTGISTERSSVFSWGYDEFDRAASRQVQQMFDEIEEELYEGQGGSQLRGLQEECRHWATRFPHLRILGSQLLCPTDEGFQWFSTTTGKGTASSTVAKDSKDKASAELSVQGRKAVLSRPRGEGDAGAGSPGEDTPGVIEAEGLMEEYLAFDCRDLDEEWEVTQAGRRRRSLPPVSPYRCRRQAVLDLLFDDVWRELVGCMEELVRRHWEGCVSDEEKNAAALSPAHPDVRDPFLLLAALPTVLPRLGHARVPQLTASLQTQSAKSRGSKHKSRRKSKKQRKPSTSSRVPVGAGVTHHNLNDLIVIHGIPLQQRNLGVLDKTQDGEERTSHRPGSSAVLTGKPRPRRALEQSSSSLSRPPQSARRRNPPPRTLLPLVPSLAQSSTAGSMDEVIRGTRLPTASDRLASPLTPLSRTHTLLPPIGVGDMEPAHLGLHPRPAQCGAQRPRGSSSRAHSAMTDEAGSLLPRDRLHLLDVFSRPNTTHTFRSDTPYRRSFTVLDNIAQGRPGRASVGTDSLGIGVTGISLGISSSSFLDSFTHHVLGHSPIEDEEEPSDPQAPPPALLVPTSVPSRSHSRGGLTSRSSRPGL</sequence>
<keyword evidence="5" id="KW-1185">Reference proteome</keyword>
<comment type="caution">
    <text evidence="4">The sequence shown here is derived from an EMBL/GenBank/DDBJ whole genome shotgun (WGS) entry which is preliminary data.</text>
</comment>
<feature type="compositionally biased region" description="Polar residues" evidence="2">
    <location>
        <begin position="652"/>
        <end position="672"/>
    </location>
</feature>
<gene>
    <name evidence="4" type="ORF">AAFF_G00085390</name>
</gene>
<comment type="similarity">
    <text evidence="1">Belongs to the FAM149 family.</text>
</comment>
<feature type="region of interest" description="Disordered" evidence="2">
    <location>
        <begin position="194"/>
        <end position="222"/>
    </location>
</feature>
<dbReference type="PANTHER" id="PTHR31997:SF0">
    <property type="entry name" value="PRIMARY CILIUM ASSEMBLY PROTEIN FAM149B1"/>
    <property type="match status" value="1"/>
</dbReference>
<evidence type="ECO:0000256" key="1">
    <source>
        <dbReference type="ARBA" id="ARBA00008309"/>
    </source>
</evidence>
<dbReference type="InterPro" id="IPR039630">
    <property type="entry name" value="FAM149"/>
</dbReference>
<reference evidence="4" key="1">
    <citation type="journal article" date="2023" name="Science">
        <title>Genome structures resolve the early diversification of teleost fishes.</title>
        <authorList>
            <person name="Parey E."/>
            <person name="Louis A."/>
            <person name="Montfort J."/>
            <person name="Bouchez O."/>
            <person name="Roques C."/>
            <person name="Iampietro C."/>
            <person name="Lluch J."/>
            <person name="Castinel A."/>
            <person name="Donnadieu C."/>
            <person name="Desvignes T."/>
            <person name="Floi Bucao C."/>
            <person name="Jouanno E."/>
            <person name="Wen M."/>
            <person name="Mejri S."/>
            <person name="Dirks R."/>
            <person name="Jansen H."/>
            <person name="Henkel C."/>
            <person name="Chen W.J."/>
            <person name="Zahm M."/>
            <person name="Cabau C."/>
            <person name="Klopp C."/>
            <person name="Thompson A.W."/>
            <person name="Robinson-Rechavi M."/>
            <person name="Braasch I."/>
            <person name="Lecointre G."/>
            <person name="Bobe J."/>
            <person name="Postlethwait J.H."/>
            <person name="Berthelot C."/>
            <person name="Roest Crollius H."/>
            <person name="Guiguen Y."/>
        </authorList>
    </citation>
    <scope>NUCLEOTIDE SEQUENCE</scope>
    <source>
        <strain evidence="4">NC1722</strain>
    </source>
</reference>
<feature type="compositionally biased region" description="Low complexity" evidence="2">
    <location>
        <begin position="55"/>
        <end position="66"/>
    </location>
</feature>
<feature type="region of interest" description="Disordered" evidence="2">
    <location>
        <begin position="53"/>
        <end position="73"/>
    </location>
</feature>
<evidence type="ECO:0000256" key="2">
    <source>
        <dbReference type="SAM" id="MobiDB-lite"/>
    </source>
</evidence>
<proteinExistence type="inferred from homology"/>